<keyword evidence="2" id="KW-0255">Endonuclease</keyword>
<feature type="domain" description="HNH nuclease" evidence="1">
    <location>
        <begin position="64"/>
        <end position="106"/>
    </location>
</feature>
<dbReference type="InterPro" id="IPR044925">
    <property type="entry name" value="His-Me_finger_sf"/>
</dbReference>
<dbReference type="AlphaFoldDB" id="A0A3U8PEZ9"/>
<dbReference type="RefSeq" id="WP_000646747.1">
    <property type="nucleotide sequence ID" value="NZ_JYWO01000005.1"/>
</dbReference>
<protein>
    <submittedName>
        <fullName evidence="2">HNH endonuclease</fullName>
    </submittedName>
</protein>
<dbReference type="SUPFAM" id="SSF54171">
    <property type="entry name" value="DNA-binding domain"/>
    <property type="match status" value="1"/>
</dbReference>
<proteinExistence type="predicted"/>
<dbReference type="EMBL" id="AAKTIB010000008">
    <property type="protein sequence ID" value="ECV4058077.1"/>
    <property type="molecule type" value="Genomic_DNA"/>
</dbReference>
<evidence type="ECO:0000313" key="2">
    <source>
        <dbReference type="EMBL" id="ECV4058077.1"/>
    </source>
</evidence>
<comment type="caution">
    <text evidence="2">The sequence shown here is derived from an EMBL/GenBank/DDBJ whole genome shotgun (WGS) entry which is preliminary data.</text>
</comment>
<dbReference type="GO" id="GO:0004519">
    <property type="term" value="F:endonuclease activity"/>
    <property type="evidence" value="ECO:0007669"/>
    <property type="project" value="UniProtKB-KW"/>
</dbReference>
<dbReference type="Pfam" id="PF13392">
    <property type="entry name" value="HNH_3"/>
    <property type="match status" value="1"/>
</dbReference>
<dbReference type="InterPro" id="IPR003615">
    <property type="entry name" value="HNH_nuc"/>
</dbReference>
<accession>A0A3U8PEZ9</accession>
<reference evidence="2" key="1">
    <citation type="submission" date="2018-07" db="EMBL/GenBank/DDBJ databases">
        <authorList>
            <consortium name="PulseNet: The National Subtyping Network for Foodborne Disease Surveillance"/>
            <person name="Tarr C.L."/>
            <person name="Trees E."/>
            <person name="Katz L.S."/>
            <person name="Carleton-Romer H.A."/>
            <person name="Stroika S."/>
            <person name="Kucerova Z."/>
            <person name="Roache K.F."/>
            <person name="Sabol A.L."/>
            <person name="Besser J."/>
            <person name="Gerner-Smidt P."/>
        </authorList>
    </citation>
    <scope>NUCLEOTIDE SEQUENCE</scope>
    <source>
        <strain evidence="2">2014AM-2265</strain>
    </source>
</reference>
<sequence>MKANTAKPKSMPPKELILERLSYDPDTGIFRRKMKNNRNQIIGEQAGSLSSEGYLIIQIDKVRYYAHRLTYFLITGKQPMSVDHVNGIRTDNRAENLRSASRCENVYNTKKNIRNRSGHKNIHWNNRSNKWDVHMNANRKSHWGGCYSSLEEAVKACKALRLKLHGEFANHGESE</sequence>
<name>A0A3U8PEZ9_SALBE</name>
<organism evidence="2">
    <name type="scientific">Salmonella berta</name>
    <dbReference type="NCBI Taxonomy" id="28142"/>
    <lineage>
        <taxon>Bacteria</taxon>
        <taxon>Pseudomonadati</taxon>
        <taxon>Pseudomonadota</taxon>
        <taxon>Gammaproteobacteria</taxon>
        <taxon>Enterobacterales</taxon>
        <taxon>Enterobacteriaceae</taxon>
        <taxon>Salmonella</taxon>
    </lineage>
</organism>
<keyword evidence="2" id="KW-0540">Nuclease</keyword>
<evidence type="ECO:0000259" key="1">
    <source>
        <dbReference type="Pfam" id="PF13392"/>
    </source>
</evidence>
<dbReference type="SUPFAM" id="SSF54060">
    <property type="entry name" value="His-Me finger endonucleases"/>
    <property type="match status" value="1"/>
</dbReference>
<dbReference type="Gene3D" id="3.90.75.20">
    <property type="match status" value="1"/>
</dbReference>
<dbReference type="InterPro" id="IPR016177">
    <property type="entry name" value="DNA-bd_dom_sf"/>
</dbReference>
<dbReference type="GO" id="GO:0003677">
    <property type="term" value="F:DNA binding"/>
    <property type="evidence" value="ECO:0007669"/>
    <property type="project" value="InterPro"/>
</dbReference>
<gene>
    <name evidence="2" type="ORF">BSD66_18710</name>
</gene>
<keyword evidence="2" id="KW-0378">Hydrolase</keyword>